<proteinExistence type="predicted"/>
<sequence>MNASNGAASRRVYDHQADWSDGHYFSQYFSHDYQDDENLYDEEGLEEEGLEEEGSTDEDLVEEDFQLSRPSWGAVIAACLTCFVLGSFLFSGSDVSDLENRLSRLEGAVHLAASLTPTPLSATSLTAQPQSKLAVN</sequence>
<dbReference type="RefSeq" id="WP_068004458.1">
    <property type="nucleotide sequence ID" value="NZ_FOFM01000022.1"/>
</dbReference>
<comment type="caution">
    <text evidence="2">The sequence shown here is derived from an EMBL/GenBank/DDBJ whole genome shotgun (WGS) entry which is preliminary data.</text>
</comment>
<evidence type="ECO:0000256" key="1">
    <source>
        <dbReference type="SAM" id="MobiDB-lite"/>
    </source>
</evidence>
<organism evidence="2 3">
    <name type="scientific">Pseudovibrio axinellae</name>
    <dbReference type="NCBI Taxonomy" id="989403"/>
    <lineage>
        <taxon>Bacteria</taxon>
        <taxon>Pseudomonadati</taxon>
        <taxon>Pseudomonadota</taxon>
        <taxon>Alphaproteobacteria</taxon>
        <taxon>Hyphomicrobiales</taxon>
        <taxon>Stappiaceae</taxon>
        <taxon>Pseudovibrio</taxon>
    </lineage>
</organism>
<dbReference type="STRING" id="989403.SAMN05421798_12217"/>
<gene>
    <name evidence="2" type="ORF">PsAD2_01463</name>
</gene>
<dbReference type="PATRIC" id="fig|989403.3.peg.1560"/>
<dbReference type="Proteomes" id="UP000076577">
    <property type="component" value="Unassembled WGS sequence"/>
</dbReference>
<evidence type="ECO:0000313" key="3">
    <source>
        <dbReference type="Proteomes" id="UP000076577"/>
    </source>
</evidence>
<evidence type="ECO:0000313" key="2">
    <source>
        <dbReference type="EMBL" id="KZL20420.1"/>
    </source>
</evidence>
<keyword evidence="3" id="KW-1185">Reference proteome</keyword>
<name>A0A161V6A6_9HYPH</name>
<dbReference type="EMBL" id="LMCB01000009">
    <property type="protein sequence ID" value="KZL20420.1"/>
    <property type="molecule type" value="Genomic_DNA"/>
</dbReference>
<reference evidence="2 3" key="1">
    <citation type="journal article" date="2016" name="Front. Microbiol.">
        <title>Comparative Genomic Analysis Reveals a Diverse Repertoire of Genes Involved in Prokaryote-Eukaryote Interactions within the Pseudovibrio Genus.</title>
        <authorList>
            <person name="Romano S."/>
            <person name="Fernandez-Guerra A."/>
            <person name="Reen F.J."/>
            <person name="Glockner F.O."/>
            <person name="Crowley S.P."/>
            <person name="O'Sullivan O."/>
            <person name="Cotter P.D."/>
            <person name="Adams C."/>
            <person name="Dobson A.D."/>
            <person name="O'Gara F."/>
        </authorList>
    </citation>
    <scope>NUCLEOTIDE SEQUENCE [LARGE SCALE GENOMIC DNA]</scope>
    <source>
        <strain evidence="2 3">Ad2</strain>
    </source>
</reference>
<dbReference type="AlphaFoldDB" id="A0A161V6A6"/>
<dbReference type="OrthoDB" id="10003943at2"/>
<accession>A0A161V6A6</accession>
<feature type="region of interest" description="Disordered" evidence="1">
    <location>
        <begin position="43"/>
        <end position="62"/>
    </location>
</feature>
<protein>
    <submittedName>
        <fullName evidence="2">Uncharacterized protein</fullName>
    </submittedName>
</protein>